<comment type="similarity">
    <text evidence="2">Belongs to the MAGUK family.</text>
</comment>
<dbReference type="FunFam" id="2.30.42.10:FF:000091">
    <property type="entry name" value="disks large homolog 1 isoform X8"/>
    <property type="match status" value="1"/>
</dbReference>
<evidence type="ECO:0000256" key="4">
    <source>
        <dbReference type="ARBA" id="ARBA00022737"/>
    </source>
</evidence>
<dbReference type="PIRSF" id="PIRSF001741">
    <property type="entry name" value="MAGUK_DLGH"/>
    <property type="match status" value="1"/>
</dbReference>
<dbReference type="Pfam" id="PF00625">
    <property type="entry name" value="Guanylate_kin"/>
    <property type="match status" value="1"/>
</dbReference>
<feature type="compositionally biased region" description="Basic and acidic residues" evidence="7">
    <location>
        <begin position="717"/>
        <end position="729"/>
    </location>
</feature>
<dbReference type="GO" id="GO:0097120">
    <property type="term" value="P:receptor localization to synapse"/>
    <property type="evidence" value="ECO:0007669"/>
    <property type="project" value="TreeGrafter"/>
</dbReference>
<keyword evidence="5" id="KW-0472">Membrane</keyword>
<dbReference type="GO" id="GO:0043005">
    <property type="term" value="C:neuron projection"/>
    <property type="evidence" value="ECO:0007669"/>
    <property type="project" value="InterPro"/>
</dbReference>
<dbReference type="SMART" id="SM00569">
    <property type="entry name" value="L27"/>
    <property type="match status" value="1"/>
</dbReference>
<dbReference type="InterPro" id="IPR036034">
    <property type="entry name" value="PDZ_sf"/>
</dbReference>
<dbReference type="GO" id="GO:0099072">
    <property type="term" value="P:regulation of postsynaptic membrane neurotransmitter receptor levels"/>
    <property type="evidence" value="ECO:0007669"/>
    <property type="project" value="TreeGrafter"/>
</dbReference>
<reference evidence="13" key="1">
    <citation type="submission" date="2025-08" db="UniProtKB">
        <authorList>
            <consortium name="RefSeq"/>
        </authorList>
    </citation>
    <scope>IDENTIFICATION</scope>
</reference>
<dbReference type="KEGG" id="aplc:110981686"/>
<evidence type="ECO:0000259" key="11">
    <source>
        <dbReference type="PROSITE" id="PS51022"/>
    </source>
</evidence>
<dbReference type="SMART" id="SM00072">
    <property type="entry name" value="GuKc"/>
    <property type="match status" value="1"/>
</dbReference>
<evidence type="ECO:0000256" key="5">
    <source>
        <dbReference type="ARBA" id="ARBA00023136"/>
    </source>
</evidence>
<feature type="compositionally biased region" description="Basic residues" evidence="7">
    <location>
        <begin position="704"/>
        <end position="716"/>
    </location>
</feature>
<dbReference type="InterPro" id="IPR001452">
    <property type="entry name" value="SH3_domain"/>
</dbReference>
<proteinExistence type="inferred from homology"/>
<dbReference type="InterPro" id="IPR004172">
    <property type="entry name" value="L27_dom"/>
</dbReference>
<dbReference type="SUPFAM" id="SSF50156">
    <property type="entry name" value="PDZ domain-like"/>
    <property type="match status" value="3"/>
</dbReference>
<dbReference type="GO" id="GO:0007268">
    <property type="term" value="P:chemical synaptic transmission"/>
    <property type="evidence" value="ECO:0007669"/>
    <property type="project" value="InterPro"/>
</dbReference>
<dbReference type="InterPro" id="IPR027417">
    <property type="entry name" value="P-loop_NTPase"/>
</dbReference>
<feature type="domain" description="PDZ" evidence="10">
    <location>
        <begin position="493"/>
        <end position="574"/>
    </location>
</feature>
<dbReference type="GO" id="GO:0019901">
    <property type="term" value="F:protein kinase binding"/>
    <property type="evidence" value="ECO:0007669"/>
    <property type="project" value="TreeGrafter"/>
</dbReference>
<evidence type="ECO:0000259" key="9">
    <source>
        <dbReference type="PROSITE" id="PS50052"/>
    </source>
</evidence>
<comment type="subcellular location">
    <subcellularLocation>
        <location evidence="1">Membrane</location>
    </subcellularLocation>
</comment>
<dbReference type="PROSITE" id="PS51022">
    <property type="entry name" value="L27"/>
    <property type="match status" value="1"/>
</dbReference>
<dbReference type="SMART" id="SM00228">
    <property type="entry name" value="PDZ"/>
    <property type="match status" value="3"/>
</dbReference>
<dbReference type="Gene3D" id="3.40.50.300">
    <property type="entry name" value="P-loop containing nucleotide triphosphate hydrolases"/>
    <property type="match status" value="1"/>
</dbReference>
<dbReference type="Gene3D" id="1.10.287.470">
    <property type="entry name" value="Helix hairpin bin"/>
    <property type="match status" value="1"/>
</dbReference>
<evidence type="ECO:0000259" key="8">
    <source>
        <dbReference type="PROSITE" id="PS50002"/>
    </source>
</evidence>
<evidence type="ECO:0000256" key="2">
    <source>
        <dbReference type="ARBA" id="ARBA00007014"/>
    </source>
</evidence>
<dbReference type="InterPro" id="IPR008144">
    <property type="entry name" value="Guanylate_kin-like_dom"/>
</dbReference>
<dbReference type="CDD" id="cd06795">
    <property type="entry name" value="PDZ3_Dlg1-2-4-like"/>
    <property type="match status" value="1"/>
</dbReference>
<dbReference type="GO" id="GO:0045197">
    <property type="term" value="P:establishment or maintenance of epithelial cell apical/basal polarity"/>
    <property type="evidence" value="ECO:0007669"/>
    <property type="project" value="TreeGrafter"/>
</dbReference>
<dbReference type="InterPro" id="IPR036028">
    <property type="entry name" value="SH3-like_dom_sf"/>
</dbReference>
<dbReference type="Proteomes" id="UP000694845">
    <property type="component" value="Unplaced"/>
</dbReference>
<dbReference type="SUPFAM" id="SSF50044">
    <property type="entry name" value="SH3-domain"/>
    <property type="match status" value="1"/>
</dbReference>
<dbReference type="FunFam" id="2.30.42.10:FF:000001">
    <property type="entry name" value="Disks large homolog 1 isoform 2"/>
    <property type="match status" value="1"/>
</dbReference>
<evidence type="ECO:0000256" key="7">
    <source>
        <dbReference type="SAM" id="MobiDB-lite"/>
    </source>
</evidence>
<dbReference type="Gene3D" id="2.30.30.40">
    <property type="entry name" value="SH3 Domains"/>
    <property type="match status" value="2"/>
</dbReference>
<dbReference type="PANTHER" id="PTHR23119">
    <property type="entry name" value="DISCS LARGE"/>
    <property type="match status" value="1"/>
</dbReference>
<dbReference type="GO" id="GO:0098609">
    <property type="term" value="P:cell-cell adhesion"/>
    <property type="evidence" value="ECO:0007669"/>
    <property type="project" value="TreeGrafter"/>
</dbReference>
<organism evidence="12 13">
    <name type="scientific">Acanthaster planci</name>
    <name type="common">Crown-of-thorns starfish</name>
    <dbReference type="NCBI Taxonomy" id="133434"/>
    <lineage>
        <taxon>Eukaryota</taxon>
        <taxon>Metazoa</taxon>
        <taxon>Echinodermata</taxon>
        <taxon>Eleutherozoa</taxon>
        <taxon>Asterozoa</taxon>
        <taxon>Asteroidea</taxon>
        <taxon>Valvatacea</taxon>
        <taxon>Valvatida</taxon>
        <taxon>Acanthasteridae</taxon>
        <taxon>Acanthaster</taxon>
    </lineage>
</organism>
<dbReference type="FunFam" id="1.10.287.470:FF:000001">
    <property type="entry name" value="Disks large 1 isoform X3"/>
    <property type="match status" value="1"/>
</dbReference>
<dbReference type="FunFam" id="2.30.42.10:FF:000002">
    <property type="entry name" value="Disks large homolog 4 isoform 2"/>
    <property type="match status" value="1"/>
</dbReference>
<keyword evidence="4" id="KW-0677">Repeat</keyword>
<dbReference type="Pfam" id="PF09058">
    <property type="entry name" value="L27_1"/>
    <property type="match status" value="1"/>
</dbReference>
<evidence type="ECO:0000313" key="12">
    <source>
        <dbReference type="Proteomes" id="UP000694845"/>
    </source>
</evidence>
<dbReference type="CDD" id="cd06724">
    <property type="entry name" value="PDZ2_Dlg1-2-4-like"/>
    <property type="match status" value="1"/>
</dbReference>
<dbReference type="FunFam" id="3.40.50.300:FF:001402">
    <property type="entry name" value="Discs, large homolog 3 (Drosophila)"/>
    <property type="match status" value="1"/>
</dbReference>
<dbReference type="Gene3D" id="3.30.63.10">
    <property type="entry name" value="Guanylate Kinase phosphate binding domain"/>
    <property type="match status" value="1"/>
</dbReference>
<keyword evidence="3 6" id="KW-0728">SH3 domain</keyword>
<dbReference type="AlphaFoldDB" id="A0A8B7YPG5"/>
<feature type="compositionally biased region" description="Polar residues" evidence="7">
    <location>
        <begin position="389"/>
        <end position="399"/>
    </location>
</feature>
<dbReference type="InterPro" id="IPR008145">
    <property type="entry name" value="GK/Ca_channel_bsu"/>
</dbReference>
<dbReference type="InterPro" id="IPR001478">
    <property type="entry name" value="PDZ"/>
</dbReference>
<feature type="domain" description="Guanylate kinase-like" evidence="9">
    <location>
        <begin position="761"/>
        <end position="936"/>
    </location>
</feature>
<dbReference type="FunFam" id="3.30.63.10:FF:000001">
    <property type="entry name" value="Disks large homolog 1 isoform 2"/>
    <property type="match status" value="1"/>
</dbReference>
<dbReference type="PROSITE" id="PS50002">
    <property type="entry name" value="SH3"/>
    <property type="match status" value="1"/>
</dbReference>
<dbReference type="RefSeq" id="XP_022095168.1">
    <property type="nucleotide sequence ID" value="XM_022239476.1"/>
</dbReference>
<evidence type="ECO:0000313" key="13">
    <source>
        <dbReference type="RefSeq" id="XP_022095168.1"/>
    </source>
</evidence>
<dbReference type="InterPro" id="IPR036892">
    <property type="entry name" value="L27_dom_sf"/>
</dbReference>
<sequence length="951" mass="105222">MPVRKQEAHRALELLEDYHSKLTKPGDRPLRNAIERVIRIFKSRLFQALLDIQDACVLLPVDQNIQEFYEATLMDGSKSINQKTMETLEVASKWEQQTYTTPARMPIDNSPQYHFPDEDSPALDGAPRLVPVVGSNVTQPKESIQSYVTQSTVSPVEPSPSPVFVNADHLKQSPNDVSPSDSFQMNNIDEWEFEDIILNRGGAGLGFSIAGGVDNPHIGDDPSIFITKLIPGGAASVGGRLRLNDVIVRVNDSDIQNVPHQAAVDALKKTGSIVNLVVRRRRPRPTGNVIRIRLVKGTKGLGFSIAGGCGNQHVAGDNGIFVTKIIDGGAAQQDGNLQVGDKIIAVGNHKLEDVTHEEAVAVLKDTSDIVLLTVVKGAVTNYPSPPASIASQPDVSNVAPSSPPPPYPEATTGVAGLSLQSEPIQQRSPSPPHQEELNMIIPPTSHHPQQHHPDVPYTSMQKTYMPPSPTKYEGNGVKAYVQNDDEFPREMRTVVLNKGATGLGFNIVGGEDGEGIFISFILAGGVADLSGELKRGDQILSVNKKDLRNATHEDAALALKGTGQTVMIEAQYKPEEYNRFEAKIQSLREEMMNSSVSSTTTGSLRTSAKRSLYVRALFDYDKTKDSGLPSQGLSFSYGDILHVTNASDDEWWQARQVLPTGEEGEMGVIPSKRRVEKRERARLKSVKFSGRGGSLESKGSMNEKRKKGFFSRKFKKGRESDQDTSDAEHITSNASDSESSYRNDEMILSYEGVVQQEVKYTRPVIILGSGKDRVNDDLISEMPEKFGSCVPHTTRPRRPHEVDKRDYHFVESREQMEKDIQDHLFIEAGQYNDNLYGTSVASVREVAEKGKHCILDVSGNAIRRLQVANLHPIAIFIRPKSVDSIMEMNRRMSREQAEKTYERAIKLELEFGEYFTAIVQGDTMDEIYYKCKEVIHEQSGSTIWIPAKDKL</sequence>
<dbReference type="PROSITE" id="PS50052">
    <property type="entry name" value="GUANYLATE_KINASE_2"/>
    <property type="match status" value="1"/>
</dbReference>
<dbReference type="Pfam" id="PF00018">
    <property type="entry name" value="SH3_1"/>
    <property type="match status" value="1"/>
</dbReference>
<dbReference type="GeneID" id="110981686"/>
<evidence type="ECO:0000256" key="6">
    <source>
        <dbReference type="PROSITE-ProRule" id="PRU00192"/>
    </source>
</evidence>
<gene>
    <name evidence="13" type="primary">LOC110981686</name>
</gene>
<dbReference type="GO" id="GO:0031594">
    <property type="term" value="C:neuromuscular junction"/>
    <property type="evidence" value="ECO:0007669"/>
    <property type="project" value="InterPro"/>
</dbReference>
<dbReference type="PROSITE" id="PS50106">
    <property type="entry name" value="PDZ"/>
    <property type="match status" value="3"/>
</dbReference>
<protein>
    <submittedName>
        <fullName evidence="13">Disks large homolog 1-like isoform X1</fullName>
    </submittedName>
</protein>
<dbReference type="GO" id="GO:0016323">
    <property type="term" value="C:basolateral plasma membrane"/>
    <property type="evidence" value="ECO:0007669"/>
    <property type="project" value="TreeGrafter"/>
</dbReference>
<feature type="compositionally biased region" description="Polar residues" evidence="7">
    <location>
        <begin position="418"/>
        <end position="428"/>
    </location>
</feature>
<dbReference type="InterPro" id="IPR015143">
    <property type="entry name" value="L27_1"/>
</dbReference>
<dbReference type="SUPFAM" id="SSF101288">
    <property type="entry name" value="L27 domain"/>
    <property type="match status" value="1"/>
</dbReference>
<feature type="domain" description="SH3" evidence="8">
    <location>
        <begin position="609"/>
        <end position="679"/>
    </location>
</feature>
<evidence type="ECO:0000256" key="1">
    <source>
        <dbReference type="ARBA" id="ARBA00004370"/>
    </source>
</evidence>
<dbReference type="Gene3D" id="2.30.42.10">
    <property type="match status" value="3"/>
</dbReference>
<dbReference type="CDD" id="cd00071">
    <property type="entry name" value="GMPK"/>
    <property type="match status" value="1"/>
</dbReference>
<dbReference type="CDD" id="cd11861">
    <property type="entry name" value="SH3_DLG-like"/>
    <property type="match status" value="1"/>
</dbReference>
<evidence type="ECO:0000259" key="10">
    <source>
        <dbReference type="PROSITE" id="PS50106"/>
    </source>
</evidence>
<dbReference type="InterPro" id="IPR016313">
    <property type="entry name" value="DLG1-like"/>
</dbReference>
<dbReference type="GO" id="GO:0098839">
    <property type="term" value="C:postsynaptic density membrane"/>
    <property type="evidence" value="ECO:0007669"/>
    <property type="project" value="TreeGrafter"/>
</dbReference>
<evidence type="ECO:0000256" key="3">
    <source>
        <dbReference type="ARBA" id="ARBA00022443"/>
    </source>
</evidence>
<feature type="domain" description="PDZ" evidence="10">
    <location>
        <begin position="195"/>
        <end position="282"/>
    </location>
</feature>
<dbReference type="Pfam" id="PF00595">
    <property type="entry name" value="PDZ"/>
    <property type="match status" value="3"/>
</dbReference>
<dbReference type="CDD" id="cd06723">
    <property type="entry name" value="PDZ1_Dlg1-2-4-like"/>
    <property type="match status" value="1"/>
</dbReference>
<dbReference type="PANTHER" id="PTHR23119:SF51">
    <property type="entry name" value="DISKS LARGE 1 TUMOR SUPPRESSOR PROTEIN"/>
    <property type="match status" value="1"/>
</dbReference>
<dbReference type="InterPro" id="IPR050614">
    <property type="entry name" value="Synaptic_Scaffolding_LAP-MAGUK"/>
</dbReference>
<feature type="domain" description="L27" evidence="11">
    <location>
        <begin position="4"/>
        <end position="64"/>
    </location>
</feature>
<feature type="domain" description="PDZ" evidence="10">
    <location>
        <begin position="291"/>
        <end position="378"/>
    </location>
</feature>
<feature type="region of interest" description="Disordered" evidence="7">
    <location>
        <begin position="686"/>
        <end position="740"/>
    </location>
</feature>
<dbReference type="GO" id="GO:0043113">
    <property type="term" value="P:receptor clustering"/>
    <property type="evidence" value="ECO:0007669"/>
    <property type="project" value="TreeGrafter"/>
</dbReference>
<dbReference type="SMART" id="SM00326">
    <property type="entry name" value="SH3"/>
    <property type="match status" value="1"/>
</dbReference>
<dbReference type="SUPFAM" id="SSF52540">
    <property type="entry name" value="P-loop containing nucleoside triphosphate hydrolases"/>
    <property type="match status" value="1"/>
</dbReference>
<accession>A0A8B7YPG5</accession>
<keyword evidence="12" id="KW-1185">Reference proteome</keyword>
<feature type="region of interest" description="Disordered" evidence="7">
    <location>
        <begin position="386"/>
        <end position="471"/>
    </location>
</feature>
<name>A0A8B7YPG5_ACAPL</name>
<dbReference type="OrthoDB" id="78824at2759"/>